<keyword evidence="1" id="KW-0812">Transmembrane</keyword>
<dbReference type="Proteomes" id="UP000288669">
    <property type="component" value="Unassembled WGS sequence"/>
</dbReference>
<reference evidence="2 3" key="1">
    <citation type="submission" date="2017-05" db="EMBL/GenBank/DDBJ databases">
        <title>Vagococcus spp. assemblies.</title>
        <authorList>
            <person name="Gulvik C.A."/>
        </authorList>
    </citation>
    <scope>NUCLEOTIDE SEQUENCE [LARGE SCALE GENOMIC DNA]</scope>
    <source>
        <strain evidence="2 3">DSM 24756</strain>
    </source>
</reference>
<feature type="transmembrane region" description="Helical" evidence="1">
    <location>
        <begin position="165"/>
        <end position="183"/>
    </location>
</feature>
<gene>
    <name evidence="2" type="ORF">CBF30_08780</name>
</gene>
<sequence length="221" mass="25113">MHGSGKIIFCVTLFSQIISFLFFYLVGKLEVEDKLLSEFQSILALATTVTMCVVCLVGAIFLRKNIVQQYIGAHRIRTFLYPIKRSRLLVIKTLAFMNKLLVPFFVGNLLLFALEVLFSYFFRLKDSNGENQILNGMGICIIYTLFVFSISLCSEIIAIWRQSEITVIITTVVGILILSNLSALGTINYLWITFIFSSLLAFLQIYWLGILSKKIDKADAY</sequence>
<keyword evidence="1" id="KW-0472">Membrane</keyword>
<proteinExistence type="predicted"/>
<protein>
    <submittedName>
        <fullName evidence="2">Uncharacterized protein</fullName>
    </submittedName>
</protein>
<accession>A0A430AHI5</accession>
<organism evidence="2 3">
    <name type="scientific">Vagococcus entomophilus</name>
    <dbReference type="NCBI Taxonomy" id="1160095"/>
    <lineage>
        <taxon>Bacteria</taxon>
        <taxon>Bacillati</taxon>
        <taxon>Bacillota</taxon>
        <taxon>Bacilli</taxon>
        <taxon>Lactobacillales</taxon>
        <taxon>Enterococcaceae</taxon>
        <taxon>Vagococcus</taxon>
    </lineage>
</organism>
<comment type="caution">
    <text evidence="2">The sequence shown here is derived from an EMBL/GenBank/DDBJ whole genome shotgun (WGS) entry which is preliminary data.</text>
</comment>
<feature type="transmembrane region" description="Helical" evidence="1">
    <location>
        <begin position="100"/>
        <end position="121"/>
    </location>
</feature>
<feature type="transmembrane region" description="Helical" evidence="1">
    <location>
        <begin position="7"/>
        <end position="27"/>
    </location>
</feature>
<feature type="transmembrane region" description="Helical" evidence="1">
    <location>
        <begin position="133"/>
        <end position="153"/>
    </location>
</feature>
<keyword evidence="3" id="KW-1185">Reference proteome</keyword>
<evidence type="ECO:0000313" key="3">
    <source>
        <dbReference type="Proteomes" id="UP000288669"/>
    </source>
</evidence>
<dbReference type="EMBL" id="NGJZ01000002">
    <property type="protein sequence ID" value="RSU07333.1"/>
    <property type="molecule type" value="Genomic_DNA"/>
</dbReference>
<dbReference type="AlphaFoldDB" id="A0A430AHI5"/>
<keyword evidence="1" id="KW-1133">Transmembrane helix</keyword>
<evidence type="ECO:0000313" key="2">
    <source>
        <dbReference type="EMBL" id="RSU07333.1"/>
    </source>
</evidence>
<feature type="transmembrane region" description="Helical" evidence="1">
    <location>
        <begin position="189"/>
        <end position="208"/>
    </location>
</feature>
<feature type="transmembrane region" description="Helical" evidence="1">
    <location>
        <begin position="39"/>
        <end position="62"/>
    </location>
</feature>
<evidence type="ECO:0000256" key="1">
    <source>
        <dbReference type="SAM" id="Phobius"/>
    </source>
</evidence>
<name>A0A430AHI5_9ENTE</name>